<dbReference type="InterPro" id="IPR020843">
    <property type="entry name" value="ER"/>
</dbReference>
<dbReference type="InterPro" id="IPR051603">
    <property type="entry name" value="Zinc-ADH_QOR/CCCR"/>
</dbReference>
<comment type="subunit">
    <text evidence="2">Homotetramer.</text>
</comment>
<dbReference type="Gene3D" id="3.90.180.10">
    <property type="entry name" value="Medium-chain alcohol dehydrogenases, catalytic domain"/>
    <property type="match status" value="1"/>
</dbReference>
<dbReference type="RefSeq" id="WP_307152863.1">
    <property type="nucleotide sequence ID" value="NZ_JAUSUK010000001.1"/>
</dbReference>
<dbReference type="InterPro" id="IPR036291">
    <property type="entry name" value="NAD(P)-bd_dom_sf"/>
</dbReference>
<organism evidence="7 8">
    <name type="scientific">Rhodopseudomonas julia</name>
    <dbReference type="NCBI Taxonomy" id="200617"/>
    <lineage>
        <taxon>Bacteria</taxon>
        <taxon>Pseudomonadati</taxon>
        <taxon>Pseudomonadota</taxon>
        <taxon>Alphaproteobacteria</taxon>
        <taxon>Hyphomicrobiales</taxon>
        <taxon>Nitrobacteraceae</taxon>
        <taxon>Rhodopseudomonas</taxon>
    </lineage>
</organism>
<dbReference type="SUPFAM" id="SSF51735">
    <property type="entry name" value="NAD(P)-binding Rossmann-fold domains"/>
    <property type="match status" value="1"/>
</dbReference>
<dbReference type="Pfam" id="PF13602">
    <property type="entry name" value="ADH_zinc_N_2"/>
    <property type="match status" value="1"/>
</dbReference>
<comment type="caution">
    <text evidence="7">The sequence shown here is derived from an EMBL/GenBank/DDBJ whole genome shotgun (WGS) entry which is preliminary data.</text>
</comment>
<keyword evidence="8" id="KW-1185">Reference proteome</keyword>
<dbReference type="InterPro" id="IPR011032">
    <property type="entry name" value="GroES-like_sf"/>
</dbReference>
<evidence type="ECO:0000256" key="2">
    <source>
        <dbReference type="ARBA" id="ARBA00011881"/>
    </source>
</evidence>
<dbReference type="InterPro" id="IPR002364">
    <property type="entry name" value="Quin_OxRdtase/zeta-crystal_CS"/>
</dbReference>
<dbReference type="PROSITE" id="PS01162">
    <property type="entry name" value="QOR_ZETA_CRYSTAL"/>
    <property type="match status" value="1"/>
</dbReference>
<dbReference type="PANTHER" id="PTHR44154:SF1">
    <property type="entry name" value="QUINONE OXIDOREDUCTASE"/>
    <property type="match status" value="1"/>
</dbReference>
<dbReference type="Gene3D" id="3.40.50.720">
    <property type="entry name" value="NAD(P)-binding Rossmann-like Domain"/>
    <property type="match status" value="1"/>
</dbReference>
<evidence type="ECO:0000256" key="4">
    <source>
        <dbReference type="ARBA" id="ARBA00022857"/>
    </source>
</evidence>
<keyword evidence="4" id="KW-0521">NADP</keyword>
<accession>A0ABU0C3S1</accession>
<keyword evidence="3" id="KW-0963">Cytoplasm</keyword>
<dbReference type="CDD" id="cd05289">
    <property type="entry name" value="MDR_like_2"/>
    <property type="match status" value="1"/>
</dbReference>
<evidence type="ECO:0000256" key="3">
    <source>
        <dbReference type="ARBA" id="ARBA00022490"/>
    </source>
</evidence>
<reference evidence="7 8" key="1">
    <citation type="submission" date="2023-07" db="EMBL/GenBank/DDBJ databases">
        <title>Genomic Encyclopedia of Type Strains, Phase IV (KMG-IV): sequencing the most valuable type-strain genomes for metagenomic binning, comparative biology and taxonomic classification.</title>
        <authorList>
            <person name="Goeker M."/>
        </authorList>
    </citation>
    <scope>NUCLEOTIDE SEQUENCE [LARGE SCALE GENOMIC DNA]</scope>
    <source>
        <strain evidence="7 8">DSM 11549</strain>
    </source>
</reference>
<comment type="subcellular location">
    <subcellularLocation>
        <location evidence="1">Cytoplasm</location>
    </subcellularLocation>
</comment>
<dbReference type="InterPro" id="IPR013154">
    <property type="entry name" value="ADH-like_N"/>
</dbReference>
<evidence type="ECO:0000256" key="1">
    <source>
        <dbReference type="ARBA" id="ARBA00004496"/>
    </source>
</evidence>
<evidence type="ECO:0000259" key="6">
    <source>
        <dbReference type="SMART" id="SM00829"/>
    </source>
</evidence>
<protein>
    <submittedName>
        <fullName evidence="7">NADPH:quinone reductase-like Zn-dependent oxidoreductase</fullName>
    </submittedName>
</protein>
<evidence type="ECO:0000256" key="5">
    <source>
        <dbReference type="ARBA" id="ARBA00022884"/>
    </source>
</evidence>
<name>A0ABU0C3S1_9BRAD</name>
<feature type="domain" description="Enoyl reductase (ER)" evidence="6">
    <location>
        <begin position="10"/>
        <end position="298"/>
    </location>
</feature>
<dbReference type="SMART" id="SM00829">
    <property type="entry name" value="PKS_ER"/>
    <property type="match status" value="1"/>
</dbReference>
<dbReference type="Pfam" id="PF08240">
    <property type="entry name" value="ADH_N"/>
    <property type="match status" value="1"/>
</dbReference>
<gene>
    <name evidence="7" type="ORF">J2R99_000440</name>
</gene>
<evidence type="ECO:0000313" key="7">
    <source>
        <dbReference type="EMBL" id="MDQ0324591.1"/>
    </source>
</evidence>
<evidence type="ECO:0000313" key="8">
    <source>
        <dbReference type="Proteomes" id="UP001230253"/>
    </source>
</evidence>
<dbReference type="SUPFAM" id="SSF50129">
    <property type="entry name" value="GroES-like"/>
    <property type="match status" value="1"/>
</dbReference>
<dbReference type="Proteomes" id="UP001230253">
    <property type="component" value="Unassembled WGS sequence"/>
</dbReference>
<sequence length="301" mass="31352">MKAVIFSHYGGAEVLRLVELEKPRPGPGEVRIKVSAAGVNPSDWKRRKGLYREFEEVVFPSGVGVEAAGVVDAIGPAVSGVTVGDAVFGYGRATVAEYACLSKWVAKPSGLPCEVAGGLAVTSETALRGLDDLGMKANEWLLISGAAGGIGAAAVQFARHRGIIVIGTASERNQAYLQELGAIPTTYGPGLAERVRALAPHGIDAAFDVAGSGIISELIGIVGVASRVVSVADLSAEKYGARFSKGPPREPERVLAEVAKLYCEGQFQARVERTFSIEQTAEAHAISEAGHASGKLVICMP</sequence>
<proteinExistence type="predicted"/>
<keyword evidence="5" id="KW-0694">RNA-binding</keyword>
<dbReference type="EMBL" id="JAUSUK010000001">
    <property type="protein sequence ID" value="MDQ0324591.1"/>
    <property type="molecule type" value="Genomic_DNA"/>
</dbReference>
<dbReference type="PANTHER" id="PTHR44154">
    <property type="entry name" value="QUINONE OXIDOREDUCTASE"/>
    <property type="match status" value="1"/>
</dbReference>